<dbReference type="GO" id="GO:0016779">
    <property type="term" value="F:nucleotidyltransferase activity"/>
    <property type="evidence" value="ECO:0007669"/>
    <property type="project" value="UniProtKB-KW"/>
</dbReference>
<keyword evidence="10" id="KW-0190">Covalent protein-DNA linkage</keyword>
<comment type="subcellular location">
    <subcellularLocation>
        <location evidence="1">Host nucleus</location>
    </subcellularLocation>
</comment>
<dbReference type="GO" id="GO:0042025">
    <property type="term" value="C:host cell nucleus"/>
    <property type="evidence" value="ECO:0007669"/>
    <property type="project" value="UniProtKB-SubCell"/>
</dbReference>
<dbReference type="GO" id="GO:0004519">
    <property type="term" value="F:endonuclease activity"/>
    <property type="evidence" value="ECO:0007669"/>
    <property type="project" value="UniProtKB-KW"/>
</dbReference>
<dbReference type="GO" id="GO:0006260">
    <property type="term" value="P:DNA replication"/>
    <property type="evidence" value="ECO:0007669"/>
    <property type="project" value="UniProtKB-KW"/>
</dbReference>
<evidence type="ECO:0000313" key="14">
    <source>
        <dbReference type="EMBL" id="AUM61914.1"/>
    </source>
</evidence>
<dbReference type="GO" id="GO:0003677">
    <property type="term" value="F:DNA binding"/>
    <property type="evidence" value="ECO:0007669"/>
    <property type="project" value="UniProtKB-KW"/>
</dbReference>
<evidence type="ECO:0000256" key="12">
    <source>
        <dbReference type="SAM" id="MobiDB-lite"/>
    </source>
</evidence>
<feature type="region of interest" description="Disordered" evidence="12">
    <location>
        <begin position="1"/>
        <end position="23"/>
    </location>
</feature>
<sequence>MSATITTERDGGEGNTQFSSPAKDSEGRCWFFTWNNYTFDDICDIETWVLEKNGIFVFQEEVGEECGTEHMHGVFKLKSSIRFSTLKNRFPYCRWERPKKWNDVVKYCTKTETRVAGPYYYNWPTDKKKAREDRIKKSDRYRDNMATEWQKNICNLMNVDPEDRKIYWYYDSEGNSGKTCVARHLCIEYPGEVLYVCGKATDIKYAIREMMNSDNEKDIKLVIFDFPRTSEKFISYQAIEEIKNGIFFSGKYEGGMSVFVPPHVVVFSNFWPDEEALSADRWVIKDITKKGNA</sequence>
<reference evidence="14" key="1">
    <citation type="submission" date="2017-01" db="EMBL/GenBank/DDBJ databases">
        <title>High-throughput sequencing uncovers low homogeneity in the biogeography of single-stranded DNA viruses.</title>
        <authorList>
            <person name="Pearson V.M."/>
            <person name="Rokyta D.R."/>
        </authorList>
    </citation>
    <scope>NUCLEOTIDE SEQUENCE</scope>
</reference>
<keyword evidence="5" id="KW-0540">Nuclease</keyword>
<dbReference type="Gene3D" id="3.40.1310.20">
    <property type="match status" value="1"/>
</dbReference>
<evidence type="ECO:0000259" key="13">
    <source>
        <dbReference type="PROSITE" id="PS52020"/>
    </source>
</evidence>
<gene>
    <name evidence="14" type="primary">Rep</name>
</gene>
<proteinExistence type="predicted"/>
<evidence type="ECO:0000256" key="1">
    <source>
        <dbReference type="ARBA" id="ARBA00004147"/>
    </source>
</evidence>
<keyword evidence="7" id="KW-0547">Nucleotide-binding</keyword>
<evidence type="ECO:0000256" key="10">
    <source>
        <dbReference type="ARBA" id="ARBA00023124"/>
    </source>
</evidence>
<organism evidence="14">
    <name type="scientific">uncultured virus</name>
    <dbReference type="NCBI Taxonomy" id="340016"/>
    <lineage>
        <taxon>Viruses</taxon>
        <taxon>environmental samples</taxon>
    </lineage>
</organism>
<keyword evidence="4" id="KW-0235">DNA replication</keyword>
<evidence type="ECO:0000256" key="7">
    <source>
        <dbReference type="ARBA" id="ARBA00022741"/>
    </source>
</evidence>
<evidence type="ECO:0000256" key="3">
    <source>
        <dbReference type="ARBA" id="ARBA00022695"/>
    </source>
</evidence>
<dbReference type="GO" id="GO:0016787">
    <property type="term" value="F:hydrolase activity"/>
    <property type="evidence" value="ECO:0007669"/>
    <property type="project" value="UniProtKB-KW"/>
</dbReference>
<evidence type="ECO:0000256" key="4">
    <source>
        <dbReference type="ARBA" id="ARBA00022705"/>
    </source>
</evidence>
<feature type="domain" description="CRESS-DNA virus Rep endonuclease" evidence="13">
    <location>
        <begin position="24"/>
        <end position="124"/>
    </location>
</feature>
<dbReference type="Pfam" id="PF02407">
    <property type="entry name" value="Viral_Rep"/>
    <property type="match status" value="1"/>
</dbReference>
<keyword evidence="8" id="KW-0255">Endonuclease</keyword>
<evidence type="ECO:0000256" key="8">
    <source>
        <dbReference type="ARBA" id="ARBA00022759"/>
    </source>
</evidence>
<dbReference type="InterPro" id="IPR049912">
    <property type="entry name" value="CRESS_DNA_REP"/>
</dbReference>
<dbReference type="GO" id="GO:0046872">
    <property type="term" value="F:metal ion binding"/>
    <property type="evidence" value="ECO:0007669"/>
    <property type="project" value="UniProtKB-KW"/>
</dbReference>
<evidence type="ECO:0000256" key="2">
    <source>
        <dbReference type="ARBA" id="ARBA00022679"/>
    </source>
</evidence>
<keyword evidence="6" id="KW-0479">Metal-binding</keyword>
<dbReference type="GO" id="GO:0000166">
    <property type="term" value="F:nucleotide binding"/>
    <property type="evidence" value="ECO:0007669"/>
    <property type="project" value="UniProtKB-KW"/>
</dbReference>
<keyword evidence="9" id="KW-0378">Hydrolase</keyword>
<evidence type="ECO:0000256" key="6">
    <source>
        <dbReference type="ARBA" id="ARBA00022723"/>
    </source>
</evidence>
<dbReference type="PROSITE" id="PS52020">
    <property type="entry name" value="CRESS_DNA_REP"/>
    <property type="match status" value="1"/>
</dbReference>
<evidence type="ECO:0000256" key="9">
    <source>
        <dbReference type="ARBA" id="ARBA00022801"/>
    </source>
</evidence>
<evidence type="ECO:0000256" key="11">
    <source>
        <dbReference type="ARBA" id="ARBA00023125"/>
    </source>
</evidence>
<keyword evidence="2" id="KW-0808">Transferase</keyword>
<evidence type="ECO:0000256" key="5">
    <source>
        <dbReference type="ARBA" id="ARBA00022722"/>
    </source>
</evidence>
<accession>A0A2K9LWR0</accession>
<keyword evidence="3" id="KW-0548">Nucleotidyltransferase</keyword>
<protein>
    <submittedName>
        <fullName evidence="14">Rep</fullName>
    </submittedName>
</protein>
<dbReference type="EMBL" id="KY487923">
    <property type="protein sequence ID" value="AUM61914.1"/>
    <property type="molecule type" value="Genomic_DNA"/>
</dbReference>
<name>A0A2K9LWR0_9VIRU</name>
<keyword evidence="11" id="KW-0238">DNA-binding</keyword>